<organism evidence="1 2">
    <name type="scientific">Flavobacterium agricola</name>
    <dbReference type="NCBI Taxonomy" id="2870839"/>
    <lineage>
        <taxon>Bacteria</taxon>
        <taxon>Pseudomonadati</taxon>
        <taxon>Bacteroidota</taxon>
        <taxon>Flavobacteriia</taxon>
        <taxon>Flavobacteriales</taxon>
        <taxon>Flavobacteriaceae</taxon>
        <taxon>Flavobacterium</taxon>
    </lineage>
</organism>
<evidence type="ECO:0000313" key="1">
    <source>
        <dbReference type="EMBL" id="UYW02078.1"/>
    </source>
</evidence>
<gene>
    <name evidence="1" type="ORF">K5I29_04035</name>
</gene>
<protein>
    <submittedName>
        <fullName evidence="1">Uncharacterized protein</fullName>
    </submittedName>
</protein>
<reference evidence="1" key="1">
    <citation type="submission" date="2021-08" db="EMBL/GenBank/DDBJ databases">
        <title>Flavobacterium sp. strain CC-SYL302.</title>
        <authorList>
            <person name="Lin S.-Y."/>
            <person name="Lee T.-H."/>
            <person name="Young C.-C."/>
        </authorList>
    </citation>
    <scope>NUCLEOTIDE SEQUENCE</scope>
    <source>
        <strain evidence="1">CC-SYL302</strain>
    </source>
</reference>
<sequence>MRELEKEISKIIDEVFDFKIKVTGNKLQDQLNKSKKIEELSETSLDKCIDFLNTKHPEQAKSIADSGFIGKYIKEKQKFFLLS</sequence>
<keyword evidence="2" id="KW-1185">Reference proteome</keyword>
<dbReference type="RefSeq" id="WP_264434563.1">
    <property type="nucleotide sequence ID" value="NZ_CP081495.1"/>
</dbReference>
<evidence type="ECO:0000313" key="2">
    <source>
        <dbReference type="Proteomes" id="UP001163328"/>
    </source>
</evidence>
<dbReference type="EMBL" id="CP081495">
    <property type="protein sequence ID" value="UYW02078.1"/>
    <property type="molecule type" value="Genomic_DNA"/>
</dbReference>
<dbReference type="Proteomes" id="UP001163328">
    <property type="component" value="Chromosome"/>
</dbReference>
<name>A0ABY6M4H8_9FLAO</name>
<accession>A0ABY6M4H8</accession>
<proteinExistence type="predicted"/>